<feature type="modified residue" description="N6-carboxylysine" evidence="5">
    <location>
        <position position="151"/>
    </location>
</feature>
<dbReference type="InterPro" id="IPR011778">
    <property type="entry name" value="Hydantoinase/dihydroPyrase"/>
</dbReference>
<dbReference type="GO" id="GO:0005829">
    <property type="term" value="C:cytosol"/>
    <property type="evidence" value="ECO:0007669"/>
    <property type="project" value="TreeGrafter"/>
</dbReference>
<evidence type="ECO:0000256" key="2">
    <source>
        <dbReference type="ARBA" id="ARBA00008829"/>
    </source>
</evidence>
<dbReference type="PANTHER" id="PTHR11647">
    <property type="entry name" value="HYDRANTOINASE/DIHYDROPYRIMIDINASE FAMILY MEMBER"/>
    <property type="match status" value="1"/>
</dbReference>
<dbReference type="CDD" id="cd01314">
    <property type="entry name" value="D-HYD"/>
    <property type="match status" value="1"/>
</dbReference>
<dbReference type="Gene3D" id="3.20.20.140">
    <property type="entry name" value="Metal-dependent hydrolases"/>
    <property type="match status" value="1"/>
</dbReference>
<feature type="region of interest" description="Disordered" evidence="6">
    <location>
        <begin position="438"/>
        <end position="468"/>
    </location>
</feature>
<dbReference type="GO" id="GO:0016812">
    <property type="term" value="F:hydrolase activity, acting on carbon-nitrogen (but not peptide) bonds, in cyclic amides"/>
    <property type="evidence" value="ECO:0007669"/>
    <property type="project" value="TreeGrafter"/>
</dbReference>
<keyword evidence="3" id="KW-0479">Metal-binding</keyword>
<comment type="cofactor">
    <cofactor evidence="1">
        <name>Zn(2+)</name>
        <dbReference type="ChEBI" id="CHEBI:29105"/>
    </cofactor>
</comment>
<feature type="compositionally biased region" description="Basic and acidic residues" evidence="6">
    <location>
        <begin position="454"/>
        <end position="468"/>
    </location>
</feature>
<feature type="domain" description="Amidohydrolase-related" evidence="7">
    <location>
        <begin position="51"/>
        <end position="434"/>
    </location>
</feature>
<gene>
    <name evidence="8" type="ORF">ATOP_05780</name>
</gene>
<protein>
    <submittedName>
        <fullName evidence="8">Dihydropyrimidinase</fullName>
    </submittedName>
</protein>
<evidence type="ECO:0000256" key="1">
    <source>
        <dbReference type="ARBA" id="ARBA00001947"/>
    </source>
</evidence>
<dbReference type="AlphaFoldDB" id="A0AAV5B1I2"/>
<evidence type="ECO:0000259" key="7">
    <source>
        <dbReference type="Pfam" id="PF01979"/>
    </source>
</evidence>
<dbReference type="InterPro" id="IPR050378">
    <property type="entry name" value="Metallo-dep_Hydrolases_sf"/>
</dbReference>
<keyword evidence="9" id="KW-1185">Reference proteome</keyword>
<evidence type="ECO:0000313" key="9">
    <source>
        <dbReference type="Proteomes" id="UP001055025"/>
    </source>
</evidence>
<evidence type="ECO:0000256" key="3">
    <source>
        <dbReference type="ARBA" id="ARBA00022723"/>
    </source>
</evidence>
<dbReference type="InterPro" id="IPR006680">
    <property type="entry name" value="Amidohydro-rel"/>
</dbReference>
<evidence type="ECO:0000313" key="8">
    <source>
        <dbReference type="EMBL" id="GJM54923.1"/>
    </source>
</evidence>
<dbReference type="EMBL" id="BQKC01000001">
    <property type="protein sequence ID" value="GJM54923.1"/>
    <property type="molecule type" value="Genomic_DNA"/>
</dbReference>
<keyword evidence="4" id="KW-0378">Hydrolase</keyword>
<evidence type="ECO:0000256" key="6">
    <source>
        <dbReference type="SAM" id="MobiDB-lite"/>
    </source>
</evidence>
<proteinExistence type="inferred from homology"/>
<dbReference type="FunFam" id="3.20.20.140:FF:000174">
    <property type="entry name" value="Dihydropyrimidinase-related protein 2"/>
    <property type="match status" value="1"/>
</dbReference>
<dbReference type="Pfam" id="PF01979">
    <property type="entry name" value="Amidohydro_1"/>
    <property type="match status" value="1"/>
</dbReference>
<dbReference type="InterPro" id="IPR032466">
    <property type="entry name" value="Metal_Hydrolase"/>
</dbReference>
<dbReference type="GO" id="GO:0046872">
    <property type="term" value="F:metal ion binding"/>
    <property type="evidence" value="ECO:0007669"/>
    <property type="project" value="UniProtKB-KW"/>
</dbReference>
<dbReference type="NCBIfam" id="TIGR02033">
    <property type="entry name" value="D-hydantoinase"/>
    <property type="match status" value="1"/>
</dbReference>
<dbReference type="RefSeq" id="WP_265590617.1">
    <property type="nucleotide sequence ID" value="NZ_BQKC01000001.1"/>
</dbReference>
<dbReference type="SUPFAM" id="SSF51338">
    <property type="entry name" value="Composite domain of metallo-dependent hydrolases"/>
    <property type="match status" value="2"/>
</dbReference>
<comment type="caution">
    <text evidence="8">The sequence shown here is derived from an EMBL/GenBank/DDBJ whole genome shotgun (WGS) entry which is preliminary data.</text>
</comment>
<evidence type="ECO:0000256" key="5">
    <source>
        <dbReference type="PIRSR" id="PIRSR611778-50"/>
    </source>
</evidence>
<evidence type="ECO:0000256" key="4">
    <source>
        <dbReference type="ARBA" id="ARBA00022801"/>
    </source>
</evidence>
<accession>A0AAV5B1I2</accession>
<dbReference type="InterPro" id="IPR011059">
    <property type="entry name" value="Metal-dep_hydrolase_composite"/>
</dbReference>
<dbReference type="SUPFAM" id="SSF51556">
    <property type="entry name" value="Metallo-dependent hydrolases"/>
    <property type="match status" value="1"/>
</dbReference>
<dbReference type="Gene3D" id="2.30.40.10">
    <property type="entry name" value="Urease, subunit C, domain 1"/>
    <property type="match status" value="1"/>
</dbReference>
<comment type="PTM">
    <text evidence="5">Carbamylation allows a single lysine to coordinate two divalent metal cations.</text>
</comment>
<dbReference type="PANTHER" id="PTHR11647:SF1">
    <property type="entry name" value="COLLAPSIN RESPONSE MEDIATOR PROTEIN"/>
    <property type="match status" value="1"/>
</dbReference>
<sequence length="468" mass="50660">MKLIADGILVTPAGPVRGDLVLDGGSIADVVPGGVASRDGFDEVYDASGCYVYPGFIDAHTHMQCWTGMDWTADSFETGTRAAACGGTTTIVDYATQDRGTTMPDALAEWHRRADGTCTANYGFHMAIAEWNNETKADIPAMFDAGVTSFKTYFAYDHLRLPDDQMLDVLETIRPGGGILCVHCENGDLVDSLQRRVFDAGVTGPEGHPMSRPAICEAEAISRLMYLAELSGARVNVVHLSTALGLEAVEAAKARGVDVCVESCPQYLILDDTCFLEPDFQGAKYVMSPPPRKPHDRSVLQDALVDGSIDTLATDHCSFNLFGQKDRGVGDFRKIPNGGPGVEHRPALIQTLFADELGPEDFCRLMSENPARVFGMYPEKGRLAAGSDADVCVWDPSVAWTISVKNQHQAVDYTPYEGFEARGMPRYVFVNGELAAENGEPTGAKPGRYVPRHAGCEPRRVDDGPEVP</sequence>
<reference evidence="8" key="1">
    <citation type="journal article" date="2022" name="Int. J. Syst. Evol. Microbiol.">
        <title>Granulimonas faecalis gen. nov., sp. nov., and Leptogranulimonas caecicola gen. nov., sp. nov., novel lactate-producing Atopobiaceae bacteria isolated from mouse intestines, and an emended description of the family Atopobiaceae.</title>
        <authorList>
            <person name="Morinaga K."/>
            <person name="Kusada H."/>
            <person name="Sakamoto S."/>
            <person name="Murakami T."/>
            <person name="Toyoda A."/>
            <person name="Mori H."/>
            <person name="Meng X.Y."/>
            <person name="Takashino M."/>
            <person name="Murotomi K."/>
            <person name="Tamaki H."/>
        </authorList>
    </citation>
    <scope>NUCLEOTIDE SEQUENCE</scope>
    <source>
        <strain evidence="8">OPF53</strain>
    </source>
</reference>
<comment type="similarity">
    <text evidence="2">Belongs to the metallo-dependent hydrolases superfamily. Hydantoinase/dihydropyrimidinase family.</text>
</comment>
<organism evidence="8 9">
    <name type="scientific">Granulimonas faecalis</name>
    <dbReference type="NCBI Taxonomy" id="2894155"/>
    <lineage>
        <taxon>Bacteria</taxon>
        <taxon>Bacillati</taxon>
        <taxon>Actinomycetota</taxon>
        <taxon>Coriobacteriia</taxon>
        <taxon>Coriobacteriales</taxon>
        <taxon>Kribbibacteriaceae</taxon>
        <taxon>Granulimonas</taxon>
    </lineage>
</organism>
<name>A0AAV5B1I2_9ACTN</name>
<dbReference type="Proteomes" id="UP001055025">
    <property type="component" value="Unassembled WGS sequence"/>
</dbReference>